<dbReference type="PIRSF" id="PIRSF004553">
    <property type="entry name" value="CHP00095"/>
    <property type="match status" value="1"/>
</dbReference>
<dbReference type="PROSITE" id="PS00092">
    <property type="entry name" value="N6_MTASE"/>
    <property type="match status" value="1"/>
</dbReference>
<dbReference type="EMBL" id="QJSX01000005">
    <property type="protein sequence ID" value="PYE54406.1"/>
    <property type="molecule type" value="Genomic_DNA"/>
</dbReference>
<sequence length="175" mass="18844">MPDLRILGGVAKGRALKVPESARPTGARLRKSLFDLLAARFDEGAFLDLYGGSGAVGLEAASRGYAVTLIDKDKRAVKTLEDNARALGLDARVLHGDALALLPRLGRFDLVFLDPPYEHDIAKATRAVLTSHVVADEGTLVVQHPVQLTPPSAEGWNAERRVYGSNVLTLYTRSS</sequence>
<dbReference type="GO" id="GO:0008168">
    <property type="term" value="F:methyltransferase activity"/>
    <property type="evidence" value="ECO:0007669"/>
    <property type="project" value="UniProtKB-KW"/>
</dbReference>
<keyword evidence="1 3" id="KW-0489">Methyltransferase</keyword>
<keyword evidence="4" id="KW-1185">Reference proteome</keyword>
<evidence type="ECO:0000256" key="1">
    <source>
        <dbReference type="ARBA" id="ARBA00022603"/>
    </source>
</evidence>
<dbReference type="Gene3D" id="3.40.50.150">
    <property type="entry name" value="Vaccinia Virus protein VP39"/>
    <property type="match status" value="1"/>
</dbReference>
<dbReference type="SUPFAM" id="SSF53335">
    <property type="entry name" value="S-adenosyl-L-methionine-dependent methyltransferases"/>
    <property type="match status" value="1"/>
</dbReference>
<dbReference type="InterPro" id="IPR002052">
    <property type="entry name" value="DNA_methylase_N6_adenine_CS"/>
</dbReference>
<dbReference type="GO" id="GO:0031167">
    <property type="term" value="P:rRNA methylation"/>
    <property type="evidence" value="ECO:0007669"/>
    <property type="project" value="InterPro"/>
</dbReference>
<dbReference type="PANTHER" id="PTHR43542:SF1">
    <property type="entry name" value="METHYLTRANSFERASE"/>
    <property type="match status" value="1"/>
</dbReference>
<accession>A0A318SJE5</accession>
<dbReference type="CDD" id="cd02440">
    <property type="entry name" value="AdoMet_MTases"/>
    <property type="match status" value="1"/>
</dbReference>
<dbReference type="RefSeq" id="WP_245900801.1">
    <property type="nucleotide sequence ID" value="NZ_QJSX01000005.1"/>
</dbReference>
<dbReference type="AlphaFoldDB" id="A0A318SJE5"/>
<proteinExistence type="predicted"/>
<evidence type="ECO:0000256" key="2">
    <source>
        <dbReference type="ARBA" id="ARBA00022679"/>
    </source>
</evidence>
<reference evidence="3 4" key="1">
    <citation type="submission" date="2018-06" db="EMBL/GenBank/DDBJ databases">
        <title>Genomic Encyclopedia of Type Strains, Phase IV (KMG-IV): sequencing the most valuable type-strain genomes for metagenomic binning, comparative biology and taxonomic classification.</title>
        <authorList>
            <person name="Goeker M."/>
        </authorList>
    </citation>
    <scope>NUCLEOTIDE SEQUENCE [LARGE SCALE GENOMIC DNA]</scope>
    <source>
        <strain evidence="3 4">DSM 18048</strain>
    </source>
</reference>
<comment type="caution">
    <text evidence="3">The sequence shown here is derived from an EMBL/GenBank/DDBJ whole genome shotgun (WGS) entry which is preliminary data.</text>
</comment>
<dbReference type="GO" id="GO:0003676">
    <property type="term" value="F:nucleic acid binding"/>
    <property type="evidence" value="ECO:0007669"/>
    <property type="project" value="InterPro"/>
</dbReference>
<keyword evidence="2 3" id="KW-0808">Transferase</keyword>
<organism evidence="3 4">
    <name type="scientific">Deinococcus yavapaiensis KR-236</name>
    <dbReference type="NCBI Taxonomy" id="694435"/>
    <lineage>
        <taxon>Bacteria</taxon>
        <taxon>Thermotogati</taxon>
        <taxon>Deinococcota</taxon>
        <taxon>Deinococci</taxon>
        <taxon>Deinococcales</taxon>
        <taxon>Deinococcaceae</taxon>
        <taxon>Deinococcus</taxon>
    </lineage>
</organism>
<gene>
    <name evidence="3" type="ORF">DES52_10543</name>
</gene>
<evidence type="ECO:0000313" key="4">
    <source>
        <dbReference type="Proteomes" id="UP000248326"/>
    </source>
</evidence>
<dbReference type="PANTHER" id="PTHR43542">
    <property type="entry name" value="METHYLTRANSFERASE"/>
    <property type="match status" value="1"/>
</dbReference>
<dbReference type="InterPro" id="IPR004398">
    <property type="entry name" value="RNA_MeTrfase_RsmD"/>
</dbReference>
<dbReference type="Proteomes" id="UP000248326">
    <property type="component" value="Unassembled WGS sequence"/>
</dbReference>
<name>A0A318SJE5_9DEIO</name>
<dbReference type="Pfam" id="PF03602">
    <property type="entry name" value="Cons_hypoth95"/>
    <property type="match status" value="1"/>
</dbReference>
<protein>
    <submittedName>
        <fullName evidence="3">16S rRNA (Guanine(966)-N(2))-methyltransferase RsmD</fullName>
    </submittedName>
</protein>
<evidence type="ECO:0000313" key="3">
    <source>
        <dbReference type="EMBL" id="PYE54406.1"/>
    </source>
</evidence>
<dbReference type="InterPro" id="IPR029063">
    <property type="entry name" value="SAM-dependent_MTases_sf"/>
</dbReference>